<name>A0AAD5LA11_PYTIN</name>
<evidence type="ECO:0000256" key="1">
    <source>
        <dbReference type="SAM" id="SignalP"/>
    </source>
</evidence>
<reference evidence="2" key="1">
    <citation type="submission" date="2021-12" db="EMBL/GenBank/DDBJ databases">
        <title>Prjna785345.</title>
        <authorList>
            <person name="Rujirawat T."/>
            <person name="Krajaejun T."/>
        </authorList>
    </citation>
    <scope>NUCLEOTIDE SEQUENCE</scope>
    <source>
        <strain evidence="2">Pi057C3</strain>
    </source>
</reference>
<proteinExistence type="predicted"/>
<feature type="chain" id="PRO_5041990496" description="CUB domain-containing protein" evidence="1">
    <location>
        <begin position="26"/>
        <end position="362"/>
    </location>
</feature>
<sequence length="362" mass="37293">MQCLASLSHVLALILVSQLAHTAAAASANDSLPHVSSTVTSLCSVTSRSTSRPSVPSPAPAMFNFSRVSLPLGARLIVKDPVTERSLAAVEPSANCTWLLVKPGAELMVDYVPPPTCADNVYAVYSFDYFNVSDFCATSSGAKMNPGGVCDNANDSSALRVIAAGTTCPPGKPGWRESPMDKASSGCAPTVVSSQFDASATAWVINITDSTVFRSARLLIKALGADQKAAALAAGSQVPIGDMLPVVHTVDPGDVCTWSVVVKAPGFRIDYQPPARCTATAKEHEVSLQAQTASAFCGVSPRPAVCTSATAIDLSLAKDGCRRNASANGGTPSSAGVSQLQRSLSLPHALGAALLVAEIARH</sequence>
<dbReference type="EMBL" id="JAKCXM010000442">
    <property type="protein sequence ID" value="KAJ0394003.1"/>
    <property type="molecule type" value="Genomic_DNA"/>
</dbReference>
<evidence type="ECO:0008006" key="4">
    <source>
        <dbReference type="Google" id="ProtNLM"/>
    </source>
</evidence>
<evidence type="ECO:0000313" key="3">
    <source>
        <dbReference type="Proteomes" id="UP001209570"/>
    </source>
</evidence>
<gene>
    <name evidence="2" type="ORF">P43SY_009888</name>
</gene>
<dbReference type="AlphaFoldDB" id="A0AAD5LA11"/>
<accession>A0AAD5LA11</accession>
<keyword evidence="3" id="KW-1185">Reference proteome</keyword>
<comment type="caution">
    <text evidence="2">The sequence shown here is derived from an EMBL/GenBank/DDBJ whole genome shotgun (WGS) entry which is preliminary data.</text>
</comment>
<feature type="signal peptide" evidence="1">
    <location>
        <begin position="1"/>
        <end position="25"/>
    </location>
</feature>
<evidence type="ECO:0000313" key="2">
    <source>
        <dbReference type="EMBL" id="KAJ0394003.1"/>
    </source>
</evidence>
<protein>
    <recommendedName>
        <fullName evidence="4">CUB domain-containing protein</fullName>
    </recommendedName>
</protein>
<keyword evidence="1" id="KW-0732">Signal</keyword>
<dbReference type="Proteomes" id="UP001209570">
    <property type="component" value="Unassembled WGS sequence"/>
</dbReference>
<organism evidence="2 3">
    <name type="scientific">Pythium insidiosum</name>
    <name type="common">Pythiosis disease agent</name>
    <dbReference type="NCBI Taxonomy" id="114742"/>
    <lineage>
        <taxon>Eukaryota</taxon>
        <taxon>Sar</taxon>
        <taxon>Stramenopiles</taxon>
        <taxon>Oomycota</taxon>
        <taxon>Peronosporomycetes</taxon>
        <taxon>Pythiales</taxon>
        <taxon>Pythiaceae</taxon>
        <taxon>Pythium</taxon>
    </lineage>
</organism>